<evidence type="ECO:0000313" key="2">
    <source>
        <dbReference type="Proteomes" id="UP000010802"/>
    </source>
</evidence>
<organism evidence="1 2">
    <name type="scientific">Tepidanaerobacter acetatoxydans (strain DSM 21804 / JCM 16047 / Re1)</name>
    <dbReference type="NCBI Taxonomy" id="1209989"/>
    <lineage>
        <taxon>Bacteria</taxon>
        <taxon>Bacillati</taxon>
        <taxon>Bacillota</taxon>
        <taxon>Clostridia</taxon>
        <taxon>Thermosediminibacterales</taxon>
        <taxon>Tepidanaerobacteraceae</taxon>
        <taxon>Tepidanaerobacter</taxon>
    </lineage>
</organism>
<dbReference type="HOGENOM" id="CLU_3141647_0_0_9"/>
<keyword evidence="2" id="KW-1185">Reference proteome</keyword>
<name>L0S4B4_TEPAE</name>
<dbReference type="PATRIC" id="fig|1209989.3.peg.2124"/>
<sequence length="49" mass="5844">MLDEIYSEILKKGIDNVYVDQNIVITLQYYGYMYKDLPYQPLIDAGYLF</sequence>
<reference evidence="2" key="1">
    <citation type="journal article" date="2013" name="Genome Announc.">
        <title>First genome sequence of a syntrophic acetate-oxidizing bacterium, Tepidanaerobacter acetatoxydans strain Re1.</title>
        <authorList>
            <person name="Manzoor S."/>
            <person name="Bongcam-Rudloff E."/>
            <person name="Schnurer A."/>
            <person name="Muller B."/>
        </authorList>
    </citation>
    <scope>NUCLEOTIDE SEQUENCE [LARGE SCALE GENOMIC DNA]</scope>
    <source>
        <strain evidence="2">Re1</strain>
    </source>
</reference>
<proteinExistence type="predicted"/>
<evidence type="ECO:0000313" key="1">
    <source>
        <dbReference type="EMBL" id="CCP26642.1"/>
    </source>
</evidence>
<dbReference type="AlphaFoldDB" id="L0S4B4"/>
<gene>
    <name evidence="1" type="ordered locus">TEPIRE1_1841</name>
</gene>
<dbReference type="KEGG" id="tae:TepiRe1_1841"/>
<protein>
    <submittedName>
        <fullName evidence="1">Uncharacterized protein</fullName>
    </submittedName>
</protein>
<dbReference type="EMBL" id="HF563609">
    <property type="protein sequence ID" value="CCP26642.1"/>
    <property type="molecule type" value="Genomic_DNA"/>
</dbReference>
<dbReference type="Proteomes" id="UP000010802">
    <property type="component" value="Chromosome"/>
</dbReference>
<accession>L0S4B4</accession>